<sequence length="227" mass="24547">GLCSTGLTETKGEDIAGEIALFRKKHPEHAGVPVIAVSTPDFRGSHEDGFREAMVRTIEELATPGPKPVPGQINVLAGSHLTVADIDSLRDLLESFGFDPIILPDLSRSLDGIVPDSFEPVSLGGTTLSEISRMGSSEHTIVLGESLRAAGEALLKKCGVPFVVVSRLMGLAAFDRFLVTLRHLSGRDYPRFLVRERNRLSDAMLDSHFYLGGLRAALALEPDLLYD</sequence>
<dbReference type="InterPro" id="IPR050152">
    <property type="entry name" value="ChlB/BchB/BchZ"/>
</dbReference>
<dbReference type="AlphaFoldDB" id="T1CBV0"/>
<accession>T1CBV0</accession>
<feature type="domain" description="Nitrogenase/oxidoreductase component 1" evidence="1">
    <location>
        <begin position="2"/>
        <end position="225"/>
    </location>
</feature>
<evidence type="ECO:0000259" key="1">
    <source>
        <dbReference type="Pfam" id="PF00148"/>
    </source>
</evidence>
<dbReference type="InterPro" id="IPR000510">
    <property type="entry name" value="Nase/OxRdtase_comp1"/>
</dbReference>
<dbReference type="Pfam" id="PF00148">
    <property type="entry name" value="Oxidored_nitro"/>
    <property type="match status" value="1"/>
</dbReference>
<proteinExistence type="predicted"/>
<dbReference type="SUPFAM" id="SSF53807">
    <property type="entry name" value="Helical backbone' metal receptor"/>
    <property type="match status" value="1"/>
</dbReference>
<feature type="non-terminal residue" evidence="2">
    <location>
        <position position="227"/>
    </location>
</feature>
<dbReference type="Gene3D" id="3.40.50.1980">
    <property type="entry name" value="Nitrogenase molybdenum iron protein domain"/>
    <property type="match status" value="2"/>
</dbReference>
<reference evidence="2" key="1">
    <citation type="submission" date="2013-08" db="EMBL/GenBank/DDBJ databases">
        <authorList>
            <person name="Mendez C."/>
            <person name="Richter M."/>
            <person name="Ferrer M."/>
            <person name="Sanchez J."/>
        </authorList>
    </citation>
    <scope>NUCLEOTIDE SEQUENCE</scope>
</reference>
<evidence type="ECO:0000313" key="2">
    <source>
        <dbReference type="EMBL" id="EQD78813.1"/>
    </source>
</evidence>
<protein>
    <submittedName>
        <fullName evidence="2">Nitrogenase molybdenum-iron cofactor biosynthesis protein (NifN)</fullName>
    </submittedName>
</protein>
<name>T1CBV0_9ZZZZ</name>
<dbReference type="EMBL" id="AUZX01001546">
    <property type="protein sequence ID" value="EQD78813.1"/>
    <property type="molecule type" value="Genomic_DNA"/>
</dbReference>
<gene>
    <name evidence="2" type="ORF">B1A_02067</name>
</gene>
<dbReference type="PANTHER" id="PTHR33712">
    <property type="entry name" value="LIGHT-INDEPENDENT PROTOCHLOROPHYLLIDE REDUCTASE SUBUNIT B"/>
    <property type="match status" value="1"/>
</dbReference>
<organism evidence="2">
    <name type="scientific">mine drainage metagenome</name>
    <dbReference type="NCBI Taxonomy" id="410659"/>
    <lineage>
        <taxon>unclassified sequences</taxon>
        <taxon>metagenomes</taxon>
        <taxon>ecological metagenomes</taxon>
    </lineage>
</organism>
<dbReference type="PANTHER" id="PTHR33712:SF7">
    <property type="entry name" value="LIGHT-INDEPENDENT PROTOCHLOROPHYLLIDE REDUCTASE SUBUNIT B"/>
    <property type="match status" value="1"/>
</dbReference>
<dbReference type="Gene3D" id="6.10.250.1090">
    <property type="match status" value="1"/>
</dbReference>
<feature type="non-terminal residue" evidence="2">
    <location>
        <position position="1"/>
    </location>
</feature>
<reference evidence="2" key="2">
    <citation type="journal article" date="2014" name="ISME J.">
        <title>Microbial stratification in low pH oxic and suboxic macroscopic growths along an acid mine drainage.</title>
        <authorList>
            <person name="Mendez-Garcia C."/>
            <person name="Mesa V."/>
            <person name="Sprenger R.R."/>
            <person name="Richter M."/>
            <person name="Diez M.S."/>
            <person name="Solano J."/>
            <person name="Bargiela R."/>
            <person name="Golyshina O.V."/>
            <person name="Manteca A."/>
            <person name="Ramos J.L."/>
            <person name="Gallego J.R."/>
            <person name="Llorente I."/>
            <person name="Martins Dos Santos V.A."/>
            <person name="Jensen O.N."/>
            <person name="Pelaez A.I."/>
            <person name="Sanchez J."/>
            <person name="Ferrer M."/>
        </authorList>
    </citation>
    <scope>NUCLEOTIDE SEQUENCE</scope>
</reference>
<comment type="caution">
    <text evidence="2">The sequence shown here is derived from an EMBL/GenBank/DDBJ whole genome shotgun (WGS) entry which is preliminary data.</text>
</comment>
<dbReference type="GO" id="GO:0016491">
    <property type="term" value="F:oxidoreductase activity"/>
    <property type="evidence" value="ECO:0007669"/>
    <property type="project" value="InterPro"/>
</dbReference>